<name>A0AAV0L0V9_9ROSI</name>
<dbReference type="GO" id="GO:0004141">
    <property type="term" value="F:dethiobiotin synthase activity"/>
    <property type="evidence" value="ECO:0007669"/>
    <property type="project" value="TreeGrafter"/>
</dbReference>
<proteinExistence type="predicted"/>
<protein>
    <submittedName>
        <fullName evidence="3">Uncharacterized protein</fullName>
    </submittedName>
</protein>
<dbReference type="EMBL" id="CAMGYJ010000006">
    <property type="protein sequence ID" value="CAI0427846.1"/>
    <property type="molecule type" value="Genomic_DNA"/>
</dbReference>
<evidence type="ECO:0000256" key="2">
    <source>
        <dbReference type="ARBA" id="ARBA00022679"/>
    </source>
</evidence>
<sequence length="186" mass="20433">MIRASNTSLGKALVSTGLASSFLLSCPSPAEHRKLLYLKPVQTGFPADSESQFVFSRLCSLGRSSNRKSESITQQFDACASWWTQGPDTALQIELARELGYAAGRFGWASRSYFSDNGSTAIEIALKMAFRKFYNENDVLSGRSNTVERCFELKVLALNGSYHGDTLGAMEAQAPSSYTAFTQQPW</sequence>
<comment type="caution">
    <text evidence="3">The sequence shown here is derived from an EMBL/GenBank/DDBJ whole genome shotgun (WGS) entry which is preliminary data.</text>
</comment>
<dbReference type="InterPro" id="IPR005814">
    <property type="entry name" value="Aminotrans_3"/>
</dbReference>
<dbReference type="SUPFAM" id="SSF53383">
    <property type="entry name" value="PLP-dependent transferases"/>
    <property type="match status" value="1"/>
</dbReference>
<reference evidence="3" key="1">
    <citation type="submission" date="2022-08" db="EMBL/GenBank/DDBJ databases">
        <authorList>
            <person name="Gutierrez-Valencia J."/>
        </authorList>
    </citation>
    <scope>NUCLEOTIDE SEQUENCE</scope>
</reference>
<evidence type="ECO:0000313" key="4">
    <source>
        <dbReference type="Proteomes" id="UP001154282"/>
    </source>
</evidence>
<dbReference type="PANTHER" id="PTHR42684">
    <property type="entry name" value="ADENOSYLMETHIONINE-8-AMINO-7-OXONONANOATE AMINOTRANSFERASE"/>
    <property type="match status" value="1"/>
</dbReference>
<evidence type="ECO:0000313" key="3">
    <source>
        <dbReference type="EMBL" id="CAI0427846.1"/>
    </source>
</evidence>
<keyword evidence="1" id="KW-0032">Aminotransferase</keyword>
<organism evidence="3 4">
    <name type="scientific">Linum tenue</name>
    <dbReference type="NCBI Taxonomy" id="586396"/>
    <lineage>
        <taxon>Eukaryota</taxon>
        <taxon>Viridiplantae</taxon>
        <taxon>Streptophyta</taxon>
        <taxon>Embryophyta</taxon>
        <taxon>Tracheophyta</taxon>
        <taxon>Spermatophyta</taxon>
        <taxon>Magnoliopsida</taxon>
        <taxon>eudicotyledons</taxon>
        <taxon>Gunneridae</taxon>
        <taxon>Pentapetalae</taxon>
        <taxon>rosids</taxon>
        <taxon>fabids</taxon>
        <taxon>Malpighiales</taxon>
        <taxon>Linaceae</taxon>
        <taxon>Linum</taxon>
    </lineage>
</organism>
<dbReference type="InterPro" id="IPR015421">
    <property type="entry name" value="PyrdxlP-dep_Trfase_major"/>
</dbReference>
<dbReference type="InterPro" id="IPR027417">
    <property type="entry name" value="P-loop_NTPase"/>
</dbReference>
<dbReference type="Pfam" id="PF00202">
    <property type="entry name" value="Aminotran_3"/>
    <property type="match status" value="1"/>
</dbReference>
<dbReference type="GO" id="GO:0009102">
    <property type="term" value="P:biotin biosynthetic process"/>
    <property type="evidence" value="ECO:0007669"/>
    <property type="project" value="TreeGrafter"/>
</dbReference>
<accession>A0AAV0L0V9</accession>
<dbReference type="PROSITE" id="PS51257">
    <property type="entry name" value="PROKAR_LIPOPROTEIN"/>
    <property type="match status" value="1"/>
</dbReference>
<dbReference type="AlphaFoldDB" id="A0AAV0L0V9"/>
<dbReference type="Gene3D" id="3.40.640.10">
    <property type="entry name" value="Type I PLP-dependent aspartate aminotransferase-like (Major domain)"/>
    <property type="match status" value="1"/>
</dbReference>
<evidence type="ECO:0000256" key="1">
    <source>
        <dbReference type="ARBA" id="ARBA00022576"/>
    </source>
</evidence>
<dbReference type="Gene3D" id="3.40.50.300">
    <property type="entry name" value="P-loop containing nucleotide triphosphate hydrolases"/>
    <property type="match status" value="1"/>
</dbReference>
<dbReference type="Proteomes" id="UP001154282">
    <property type="component" value="Unassembled WGS sequence"/>
</dbReference>
<keyword evidence="4" id="KW-1185">Reference proteome</keyword>
<dbReference type="PANTHER" id="PTHR42684:SF3">
    <property type="entry name" value="ADENOSYLMETHIONINE-8-AMINO-7-OXONONANOATE AMINOTRANSFERASE"/>
    <property type="match status" value="1"/>
</dbReference>
<dbReference type="InterPro" id="IPR015424">
    <property type="entry name" value="PyrdxlP-dep_Trfase"/>
</dbReference>
<keyword evidence="2" id="KW-0808">Transferase</keyword>
<dbReference type="GO" id="GO:0004015">
    <property type="term" value="F:adenosylmethionine-8-amino-7-oxononanoate transaminase activity"/>
    <property type="evidence" value="ECO:0007669"/>
    <property type="project" value="TreeGrafter"/>
</dbReference>
<dbReference type="GO" id="GO:0005739">
    <property type="term" value="C:mitochondrion"/>
    <property type="evidence" value="ECO:0007669"/>
    <property type="project" value="TreeGrafter"/>
</dbReference>
<dbReference type="GO" id="GO:0030170">
    <property type="term" value="F:pyridoxal phosphate binding"/>
    <property type="evidence" value="ECO:0007669"/>
    <property type="project" value="InterPro"/>
</dbReference>
<gene>
    <name evidence="3" type="ORF">LITE_LOCUS21361</name>
</gene>